<keyword evidence="2" id="KW-1185">Reference proteome</keyword>
<sequence>MEVSFVPGRLVVDFAHKYEATRCQVWRKQLLSGRLALPESMSYGCGAEDVQFAHHALL</sequence>
<reference evidence="2" key="1">
    <citation type="submission" date="2016-12" db="EMBL/GenBank/DDBJ databases">
        <authorList>
            <person name="Brunel B."/>
        </authorList>
    </citation>
    <scope>NUCLEOTIDE SEQUENCE [LARGE SCALE GENOMIC DNA]</scope>
</reference>
<evidence type="ECO:0000313" key="2">
    <source>
        <dbReference type="Proteomes" id="UP000245698"/>
    </source>
</evidence>
<dbReference type="AlphaFoldDB" id="A0A2P9AMB0"/>
<gene>
    <name evidence="1" type="ORF">BQ8482_270020</name>
</gene>
<accession>A0A2P9AMB0</accession>
<name>A0A2P9AMB0_9HYPH</name>
<dbReference type="Proteomes" id="UP000245698">
    <property type="component" value="Unassembled WGS sequence"/>
</dbReference>
<organism evidence="1 2">
    <name type="scientific">Mesorhizobium delmotii</name>
    <dbReference type="NCBI Taxonomy" id="1631247"/>
    <lineage>
        <taxon>Bacteria</taxon>
        <taxon>Pseudomonadati</taxon>
        <taxon>Pseudomonadota</taxon>
        <taxon>Alphaproteobacteria</taxon>
        <taxon>Hyphomicrobiales</taxon>
        <taxon>Phyllobacteriaceae</taxon>
        <taxon>Mesorhizobium</taxon>
    </lineage>
</organism>
<dbReference type="EMBL" id="FUIG01000034">
    <property type="protein sequence ID" value="SJM32273.1"/>
    <property type="molecule type" value="Genomic_DNA"/>
</dbReference>
<proteinExistence type="predicted"/>
<evidence type="ECO:0000313" key="1">
    <source>
        <dbReference type="EMBL" id="SJM32273.1"/>
    </source>
</evidence>
<protein>
    <submittedName>
        <fullName evidence="1">Uncharacterized protein</fullName>
    </submittedName>
</protein>